<dbReference type="InterPro" id="IPR020472">
    <property type="entry name" value="WD40_PAC1"/>
</dbReference>
<keyword evidence="4" id="KW-0175">Coiled coil</keyword>
<dbReference type="CDD" id="cd00200">
    <property type="entry name" value="WD40"/>
    <property type="match status" value="1"/>
</dbReference>
<dbReference type="Gene3D" id="2.130.10.10">
    <property type="entry name" value="YVTN repeat-like/Quinoprotein amine dehydrogenase"/>
    <property type="match status" value="3"/>
</dbReference>
<evidence type="ECO:0000259" key="5">
    <source>
        <dbReference type="Pfam" id="PF08614"/>
    </source>
</evidence>
<proteinExistence type="predicted"/>
<keyword evidence="1 3" id="KW-0853">WD repeat</keyword>
<evidence type="ECO:0000256" key="4">
    <source>
        <dbReference type="SAM" id="Coils"/>
    </source>
</evidence>
<dbReference type="PANTHER" id="PTHR19878:SF8">
    <property type="entry name" value="AUTOPHAGY-RELATED 16, ISOFORM F"/>
    <property type="match status" value="1"/>
</dbReference>
<sequence>MAEAEAGRAAIRRALRSLKRRHLAEEGAHSPAIEALTRPFAAHALEWKEKAEKHELELQHCYKAQSRLSEQLVTEIEEGKASKALLKEKEAMVTSLQTELEKTSEENVQLKQSLDEKTKALDLLIQEHQTVKAEREQALTKLKAAEDENQSLIDRWMLEKMKDAEKLNEANAMYEEMVLKLKTAGVGGIQLNAQQEADGIIRCSEAGYMETPIPSTCTITIRAHDGGCGSLMFEHNSDKLISGGQDQTVKIWSASTGALTSTLHGCLGSVNDLAVTNDNKFVIAACSSNKLFVWKSMGTSSPHSDCWVKSFVIASSSNDRTIKTWDLQTGFCKSTIMSASNPNSLAFIDGDIICSGHRDGNLRLWDIRRGKCTTQIAAHLDVTSVCVSRSKNFILTSGRDNVHNLFDVRTLEICGTFRAMGNRVVGSWGKPCISPDENFVGAGSSDGSVYIWSRLKNGTPTILEGHSSPVLASAWCGLGPLATSDRNHIYLWS</sequence>
<dbReference type="PRINTS" id="PR00320">
    <property type="entry name" value="GPROTEINBRPT"/>
</dbReference>
<feature type="domain" description="Autophagy-related protein 16" evidence="5">
    <location>
        <begin position="31"/>
        <end position="168"/>
    </location>
</feature>
<dbReference type="InterPro" id="IPR036322">
    <property type="entry name" value="WD40_repeat_dom_sf"/>
</dbReference>
<dbReference type="SUPFAM" id="SSF50978">
    <property type="entry name" value="WD40 repeat-like"/>
    <property type="match status" value="1"/>
</dbReference>
<dbReference type="PROSITE" id="PS50082">
    <property type="entry name" value="WD_REPEATS_2"/>
    <property type="match status" value="3"/>
</dbReference>
<dbReference type="Pfam" id="PF00400">
    <property type="entry name" value="WD40"/>
    <property type="match status" value="5"/>
</dbReference>
<comment type="caution">
    <text evidence="6">The sequence shown here is derived from an EMBL/GenBank/DDBJ whole genome shotgun (WGS) entry which is preliminary data.</text>
</comment>
<dbReference type="InterPro" id="IPR013923">
    <property type="entry name" value="Autophagy-rel_prot_16_dom"/>
</dbReference>
<protein>
    <recommendedName>
        <fullName evidence="5">Autophagy-related protein 16 domain-containing protein</fullName>
    </recommendedName>
</protein>
<evidence type="ECO:0000256" key="3">
    <source>
        <dbReference type="PROSITE-ProRule" id="PRU00221"/>
    </source>
</evidence>
<dbReference type="Proteomes" id="UP000604825">
    <property type="component" value="Unassembled WGS sequence"/>
</dbReference>
<feature type="coiled-coil region" evidence="4">
    <location>
        <begin position="86"/>
        <end position="184"/>
    </location>
</feature>
<keyword evidence="2" id="KW-0677">Repeat</keyword>
<organism evidence="6 7">
    <name type="scientific">Miscanthus lutarioriparius</name>
    <dbReference type="NCBI Taxonomy" id="422564"/>
    <lineage>
        <taxon>Eukaryota</taxon>
        <taxon>Viridiplantae</taxon>
        <taxon>Streptophyta</taxon>
        <taxon>Embryophyta</taxon>
        <taxon>Tracheophyta</taxon>
        <taxon>Spermatophyta</taxon>
        <taxon>Magnoliopsida</taxon>
        <taxon>Liliopsida</taxon>
        <taxon>Poales</taxon>
        <taxon>Poaceae</taxon>
        <taxon>PACMAD clade</taxon>
        <taxon>Panicoideae</taxon>
        <taxon>Andropogonodae</taxon>
        <taxon>Andropogoneae</taxon>
        <taxon>Saccharinae</taxon>
        <taxon>Miscanthus</taxon>
    </lineage>
</organism>
<keyword evidence="7" id="KW-1185">Reference proteome</keyword>
<dbReference type="AlphaFoldDB" id="A0A811MPH3"/>
<dbReference type="EMBL" id="CAJGYO010000001">
    <property type="protein sequence ID" value="CAD6207797.1"/>
    <property type="molecule type" value="Genomic_DNA"/>
</dbReference>
<dbReference type="GO" id="GO:0000045">
    <property type="term" value="P:autophagosome assembly"/>
    <property type="evidence" value="ECO:0007669"/>
    <property type="project" value="InterPro"/>
</dbReference>
<reference evidence="6" key="1">
    <citation type="submission" date="2020-10" db="EMBL/GenBank/DDBJ databases">
        <authorList>
            <person name="Han B."/>
            <person name="Lu T."/>
            <person name="Zhao Q."/>
            <person name="Huang X."/>
            <person name="Zhao Y."/>
        </authorList>
    </citation>
    <scope>NUCLEOTIDE SEQUENCE</scope>
</reference>
<dbReference type="InterPro" id="IPR001680">
    <property type="entry name" value="WD40_rpt"/>
</dbReference>
<dbReference type="SMART" id="SM00320">
    <property type="entry name" value="WD40"/>
    <property type="match status" value="6"/>
</dbReference>
<name>A0A811MPH3_9POAL</name>
<feature type="repeat" description="WD" evidence="3">
    <location>
        <begin position="313"/>
        <end position="335"/>
    </location>
</feature>
<evidence type="ECO:0000256" key="2">
    <source>
        <dbReference type="ARBA" id="ARBA00022737"/>
    </source>
</evidence>
<dbReference type="PANTHER" id="PTHR19878">
    <property type="entry name" value="AUTOPHAGY PROTEIN 16-LIKE"/>
    <property type="match status" value="1"/>
</dbReference>
<dbReference type="InterPro" id="IPR045160">
    <property type="entry name" value="ATG16"/>
</dbReference>
<dbReference type="OrthoDB" id="538223at2759"/>
<evidence type="ECO:0000313" key="6">
    <source>
        <dbReference type="EMBL" id="CAD6207797.1"/>
    </source>
</evidence>
<feature type="repeat" description="WD" evidence="3">
    <location>
        <begin position="349"/>
        <end position="375"/>
    </location>
</feature>
<gene>
    <name evidence="6" type="ORF">NCGR_LOCUS5295</name>
</gene>
<feature type="repeat" description="WD" evidence="3">
    <location>
        <begin position="221"/>
        <end position="262"/>
    </location>
</feature>
<dbReference type="FunFam" id="2.130.10.10:FF:000809">
    <property type="entry name" value="Autophagy-related protein 16"/>
    <property type="match status" value="1"/>
</dbReference>
<accession>A0A811MPH3</accession>
<evidence type="ECO:0000256" key="1">
    <source>
        <dbReference type="ARBA" id="ARBA00022574"/>
    </source>
</evidence>
<dbReference type="InterPro" id="IPR015943">
    <property type="entry name" value="WD40/YVTN_repeat-like_dom_sf"/>
</dbReference>
<dbReference type="Pfam" id="PF08614">
    <property type="entry name" value="ATG16"/>
    <property type="match status" value="1"/>
</dbReference>
<evidence type="ECO:0000313" key="7">
    <source>
        <dbReference type="Proteomes" id="UP000604825"/>
    </source>
</evidence>
<dbReference type="PROSITE" id="PS50294">
    <property type="entry name" value="WD_REPEATS_REGION"/>
    <property type="match status" value="1"/>
</dbReference>
<dbReference type="CDD" id="cd22887">
    <property type="entry name" value="Atg16_CCD"/>
    <property type="match status" value="1"/>
</dbReference>